<protein>
    <submittedName>
        <fullName evidence="2">Uncharacterized protein</fullName>
    </submittedName>
</protein>
<feature type="region of interest" description="Disordered" evidence="1">
    <location>
        <begin position="1"/>
        <end position="30"/>
    </location>
</feature>
<reference evidence="2" key="1">
    <citation type="journal article" date="2021" name="Proc. Natl. Acad. Sci. U.S.A.">
        <title>A Catalog of Tens of Thousands of Viruses from Human Metagenomes Reveals Hidden Associations with Chronic Diseases.</title>
        <authorList>
            <person name="Tisza M.J."/>
            <person name="Buck C.B."/>
        </authorList>
    </citation>
    <scope>NUCLEOTIDE SEQUENCE</scope>
    <source>
        <strain evidence="2">CtJyX12</strain>
    </source>
</reference>
<dbReference type="EMBL" id="BK032646">
    <property type="protein sequence ID" value="DAF53079.1"/>
    <property type="molecule type" value="Genomic_DNA"/>
</dbReference>
<name>A0A8S5SQV8_9CAUD</name>
<sequence>MSCGRRSELFSLRPLPANNTRRTPQDRTSMDQLTFTKTIKTDTGDDIVLTRITDDAADANTLRAQGWAEAKPAETEDSTPTLPAPPASTQRKN</sequence>
<proteinExistence type="predicted"/>
<accession>A0A8S5SQV8</accession>
<feature type="region of interest" description="Disordered" evidence="1">
    <location>
        <begin position="63"/>
        <end position="93"/>
    </location>
</feature>
<evidence type="ECO:0000313" key="2">
    <source>
        <dbReference type="EMBL" id="DAF53079.1"/>
    </source>
</evidence>
<evidence type="ECO:0000256" key="1">
    <source>
        <dbReference type="SAM" id="MobiDB-lite"/>
    </source>
</evidence>
<organism evidence="2">
    <name type="scientific">Siphoviridae sp. ctJyX12</name>
    <dbReference type="NCBI Taxonomy" id="2827840"/>
    <lineage>
        <taxon>Viruses</taxon>
        <taxon>Duplodnaviria</taxon>
        <taxon>Heunggongvirae</taxon>
        <taxon>Uroviricota</taxon>
        <taxon>Caudoviricetes</taxon>
    </lineage>
</organism>